<gene>
    <name evidence="2" type="ORF">PCOR1329_LOCUS66410</name>
</gene>
<dbReference type="Proteomes" id="UP001189429">
    <property type="component" value="Unassembled WGS sequence"/>
</dbReference>
<sequence>MLCGAVEGCLFEGLLPPLARPAALSRGGLGLSGRSGEGLQAHMPCTTMHHPAAALLRAATCAGAPPHTRHAPRRGARAEPPGTPWRNSEHAAPLEHPARLPRLGRPVHLGGTAHLASALPPNSPHAVASAERAEARTRGGAARISKTGSPASDHHARQWHLKRIPRSWRRPSLHSGLWS</sequence>
<accession>A0ABN9WDN7</accession>
<feature type="region of interest" description="Disordered" evidence="1">
    <location>
        <begin position="64"/>
        <end position="158"/>
    </location>
</feature>
<evidence type="ECO:0000313" key="2">
    <source>
        <dbReference type="EMBL" id="CAK0884460.1"/>
    </source>
</evidence>
<evidence type="ECO:0000256" key="1">
    <source>
        <dbReference type="SAM" id="MobiDB-lite"/>
    </source>
</evidence>
<proteinExistence type="predicted"/>
<feature type="compositionally biased region" description="Basic and acidic residues" evidence="1">
    <location>
        <begin position="87"/>
        <end position="98"/>
    </location>
</feature>
<protein>
    <submittedName>
        <fullName evidence="2">Uncharacterized protein</fullName>
    </submittedName>
</protein>
<evidence type="ECO:0000313" key="3">
    <source>
        <dbReference type="Proteomes" id="UP001189429"/>
    </source>
</evidence>
<name>A0ABN9WDN7_9DINO</name>
<dbReference type="EMBL" id="CAUYUJ010018552">
    <property type="protein sequence ID" value="CAK0884460.1"/>
    <property type="molecule type" value="Genomic_DNA"/>
</dbReference>
<reference evidence="2" key="1">
    <citation type="submission" date="2023-10" db="EMBL/GenBank/DDBJ databases">
        <authorList>
            <person name="Chen Y."/>
            <person name="Shah S."/>
            <person name="Dougan E. K."/>
            <person name="Thang M."/>
            <person name="Chan C."/>
        </authorList>
    </citation>
    <scope>NUCLEOTIDE SEQUENCE [LARGE SCALE GENOMIC DNA]</scope>
</reference>
<organism evidence="2 3">
    <name type="scientific">Prorocentrum cordatum</name>
    <dbReference type="NCBI Taxonomy" id="2364126"/>
    <lineage>
        <taxon>Eukaryota</taxon>
        <taxon>Sar</taxon>
        <taxon>Alveolata</taxon>
        <taxon>Dinophyceae</taxon>
        <taxon>Prorocentrales</taxon>
        <taxon>Prorocentraceae</taxon>
        <taxon>Prorocentrum</taxon>
    </lineage>
</organism>
<comment type="caution">
    <text evidence="2">The sequence shown here is derived from an EMBL/GenBank/DDBJ whole genome shotgun (WGS) entry which is preliminary data.</text>
</comment>
<keyword evidence="3" id="KW-1185">Reference proteome</keyword>